<dbReference type="RefSeq" id="WP_353113513.1">
    <property type="nucleotide sequence ID" value="NZ_APND01000008.1"/>
</dbReference>
<protein>
    <submittedName>
        <fullName evidence="2">Ferric iron reductase</fullName>
    </submittedName>
</protein>
<evidence type="ECO:0000259" key="1">
    <source>
        <dbReference type="Pfam" id="PF06276"/>
    </source>
</evidence>
<feature type="domain" description="Aerobactin siderophore biosynthesis IucA/IucC-like C-terminal" evidence="1">
    <location>
        <begin position="60"/>
        <end position="198"/>
    </location>
</feature>
<gene>
    <name evidence="2" type="ORF">SADO_16558</name>
</gene>
<dbReference type="NCBIfam" id="TIGR03951">
    <property type="entry name" value="Fe_III_red_FhuF"/>
    <property type="match status" value="1"/>
</dbReference>
<comment type="caution">
    <text evidence="2">The sequence shown here is derived from an EMBL/GenBank/DDBJ whole genome shotgun (WGS) entry which is preliminary data.</text>
</comment>
<dbReference type="EMBL" id="APND01000008">
    <property type="protein sequence ID" value="MES1930873.1"/>
    <property type="molecule type" value="Genomic_DNA"/>
</dbReference>
<dbReference type="InterPro" id="IPR022770">
    <property type="entry name" value="IucA/IucC-like_C"/>
</dbReference>
<dbReference type="Pfam" id="PF06276">
    <property type="entry name" value="FhuF"/>
    <property type="match status" value="1"/>
</dbReference>
<accession>A0ABV2B4S0</accession>
<organism evidence="2 3">
    <name type="scientific">Salinisphaera dokdonensis CL-ES53</name>
    <dbReference type="NCBI Taxonomy" id="1304272"/>
    <lineage>
        <taxon>Bacteria</taxon>
        <taxon>Pseudomonadati</taxon>
        <taxon>Pseudomonadota</taxon>
        <taxon>Gammaproteobacteria</taxon>
        <taxon>Salinisphaerales</taxon>
        <taxon>Salinisphaeraceae</taxon>
        <taxon>Salinisphaera</taxon>
    </lineage>
</organism>
<dbReference type="Proteomes" id="UP001460888">
    <property type="component" value="Unassembled WGS sequence"/>
</dbReference>
<name>A0ABV2B4S0_9GAMM</name>
<evidence type="ECO:0000313" key="3">
    <source>
        <dbReference type="Proteomes" id="UP001460888"/>
    </source>
</evidence>
<sequence>MFARHFHDHLESFGDALVADAPRDTVVTSGALLRDPDAFADQLAAFKIDRGCHDDRAAASQWSKWFFSRLIIPAAVVQLATDQRLVCEWADLDIGWQADATPRCFVVQESHFLSGDGADLAGLIDTLLCPFVDALTGYCRLSARVFWSNASMYYDWVVGELTRQGRIPAERVATAAALLNTPTRPDGGFNPFVRAHRDCKPGALDGDDAPIARCRRLCCMRDLDPKWGLCANCPRAVHYGRASHAAASH</sequence>
<dbReference type="InterPro" id="IPR008090">
    <property type="entry name" value="Fe_iron_reduct"/>
</dbReference>
<reference evidence="2 3" key="1">
    <citation type="submission" date="2013-03" db="EMBL/GenBank/DDBJ databases">
        <title>Salinisphaera dokdonensis CL-ES53 Genome Sequencing.</title>
        <authorList>
            <person name="Li C."/>
            <person name="Lai Q."/>
            <person name="Shao Z."/>
        </authorList>
    </citation>
    <scope>NUCLEOTIDE SEQUENCE [LARGE SCALE GENOMIC DNA]</scope>
    <source>
        <strain evidence="2 3">CL-ES53</strain>
    </source>
</reference>
<proteinExistence type="predicted"/>
<evidence type="ECO:0000313" key="2">
    <source>
        <dbReference type="EMBL" id="MES1930873.1"/>
    </source>
</evidence>
<keyword evidence="3" id="KW-1185">Reference proteome</keyword>